<dbReference type="InParanoid" id="A0A667WVG7"/>
<reference evidence="3" key="2">
    <citation type="submission" date="2025-08" db="UniProtKB">
        <authorList>
            <consortium name="Ensembl"/>
        </authorList>
    </citation>
    <scope>IDENTIFICATION</scope>
</reference>
<feature type="compositionally biased region" description="Basic and acidic residues" evidence="2">
    <location>
        <begin position="103"/>
        <end position="113"/>
    </location>
</feature>
<name>A0A667WVG7_9TELE</name>
<dbReference type="InterPro" id="IPR028237">
    <property type="entry name" value="PRR15"/>
</dbReference>
<dbReference type="GeneTree" id="ENSGT00940000154534"/>
<reference evidence="3" key="3">
    <citation type="submission" date="2025-09" db="UniProtKB">
        <authorList>
            <consortium name="Ensembl"/>
        </authorList>
    </citation>
    <scope>IDENTIFICATION</scope>
</reference>
<comment type="similarity">
    <text evidence="1">Belongs to the PRR15 family.</text>
</comment>
<sequence length="113" mass="12532">KTQEPSAGWWKLTFLRRKKAQPKVLYEIPAEFVSNAAAAAVPVPPEDPAHDPQLDARLERIVDKTTASRGRHVKVSHSGRFKEKKRVRATLAENPETLPAGDATRDQGQRAGK</sequence>
<dbReference type="Proteomes" id="UP000472263">
    <property type="component" value="Chromosome 8"/>
</dbReference>
<evidence type="ECO:0000256" key="1">
    <source>
        <dbReference type="ARBA" id="ARBA00010096"/>
    </source>
</evidence>
<keyword evidence="4" id="KW-1185">Reference proteome</keyword>
<evidence type="ECO:0000256" key="2">
    <source>
        <dbReference type="SAM" id="MobiDB-lite"/>
    </source>
</evidence>
<dbReference type="AlphaFoldDB" id="A0A667WVG7"/>
<proteinExistence type="inferred from homology"/>
<dbReference type="PANTHER" id="PTHR14581:SF5">
    <property type="entry name" value="PROLINE-RICH PROTEIN 15-LIKE PROTEIN"/>
    <property type="match status" value="1"/>
</dbReference>
<dbReference type="Pfam" id="PF15321">
    <property type="entry name" value="ATAD4"/>
    <property type="match status" value="1"/>
</dbReference>
<evidence type="ECO:0000313" key="3">
    <source>
        <dbReference type="Ensembl" id="ENSMMDP00005000971.1"/>
    </source>
</evidence>
<dbReference type="Ensembl" id="ENSMMDT00005000992.1">
    <property type="protein sequence ID" value="ENSMMDP00005000971.1"/>
    <property type="gene ID" value="ENSMMDG00005000591.1"/>
</dbReference>
<dbReference type="PANTHER" id="PTHR14581">
    <property type="match status" value="1"/>
</dbReference>
<organism evidence="3 4">
    <name type="scientific">Myripristis murdjan</name>
    <name type="common">pinecone soldierfish</name>
    <dbReference type="NCBI Taxonomy" id="586833"/>
    <lineage>
        <taxon>Eukaryota</taxon>
        <taxon>Metazoa</taxon>
        <taxon>Chordata</taxon>
        <taxon>Craniata</taxon>
        <taxon>Vertebrata</taxon>
        <taxon>Euteleostomi</taxon>
        <taxon>Actinopterygii</taxon>
        <taxon>Neopterygii</taxon>
        <taxon>Teleostei</taxon>
        <taxon>Neoteleostei</taxon>
        <taxon>Acanthomorphata</taxon>
        <taxon>Holocentriformes</taxon>
        <taxon>Holocentridae</taxon>
        <taxon>Myripristis</taxon>
    </lineage>
</organism>
<gene>
    <name evidence="3" type="primary">LOC115363718</name>
</gene>
<feature type="region of interest" description="Disordered" evidence="2">
    <location>
        <begin position="66"/>
        <end position="113"/>
    </location>
</feature>
<accession>A0A667WVG7</accession>
<feature type="compositionally biased region" description="Basic residues" evidence="2">
    <location>
        <begin position="69"/>
        <end position="88"/>
    </location>
</feature>
<protein>
    <submittedName>
        <fullName evidence="3">Proline rich 15 like a</fullName>
    </submittedName>
</protein>
<reference evidence="3" key="1">
    <citation type="submission" date="2019-06" db="EMBL/GenBank/DDBJ databases">
        <authorList>
            <consortium name="Wellcome Sanger Institute Data Sharing"/>
        </authorList>
    </citation>
    <scope>NUCLEOTIDE SEQUENCE [LARGE SCALE GENOMIC DNA]</scope>
</reference>
<evidence type="ECO:0000313" key="4">
    <source>
        <dbReference type="Proteomes" id="UP000472263"/>
    </source>
</evidence>